<proteinExistence type="predicted"/>
<dbReference type="GO" id="GO:0061511">
    <property type="term" value="P:centriole elongation"/>
    <property type="evidence" value="ECO:0007669"/>
    <property type="project" value="TreeGrafter"/>
</dbReference>
<dbReference type="GO" id="GO:0071539">
    <property type="term" value="P:protein localization to centrosome"/>
    <property type="evidence" value="ECO:0007669"/>
    <property type="project" value="TreeGrafter"/>
</dbReference>
<dbReference type="InterPro" id="IPR035892">
    <property type="entry name" value="C2_domain_sf"/>
</dbReference>
<comment type="caution">
    <text evidence="3">The sequence shown here is derived from an EMBL/GenBank/DDBJ whole genome shotgun (WGS) entry which is preliminary data.</text>
</comment>
<dbReference type="Pfam" id="PF00168">
    <property type="entry name" value="C2"/>
    <property type="match status" value="1"/>
</dbReference>
<dbReference type="GO" id="GO:0034451">
    <property type="term" value="C:centriolar satellite"/>
    <property type="evidence" value="ECO:0007669"/>
    <property type="project" value="TreeGrafter"/>
</dbReference>
<evidence type="ECO:0000259" key="2">
    <source>
        <dbReference type="PROSITE" id="PS50004"/>
    </source>
</evidence>
<dbReference type="PROSITE" id="PS50004">
    <property type="entry name" value="C2"/>
    <property type="match status" value="1"/>
</dbReference>
<dbReference type="GO" id="GO:0060271">
    <property type="term" value="P:cilium assembly"/>
    <property type="evidence" value="ECO:0007669"/>
    <property type="project" value="TreeGrafter"/>
</dbReference>
<evidence type="ECO:0000256" key="1">
    <source>
        <dbReference type="SAM" id="MobiDB-lite"/>
    </source>
</evidence>
<accession>A0A819Z4K7</accession>
<evidence type="ECO:0000313" key="4">
    <source>
        <dbReference type="Proteomes" id="UP000663851"/>
    </source>
</evidence>
<evidence type="ECO:0000313" key="3">
    <source>
        <dbReference type="EMBL" id="CAF4164362.1"/>
    </source>
</evidence>
<dbReference type="SUPFAM" id="SSF49562">
    <property type="entry name" value="C2 domain (Calcium/lipid-binding domain, CaLB)"/>
    <property type="match status" value="1"/>
</dbReference>
<dbReference type="InterPro" id="IPR000008">
    <property type="entry name" value="C2_dom"/>
</dbReference>
<protein>
    <recommendedName>
        <fullName evidence="2">C2 domain-containing protein</fullName>
    </recommendedName>
</protein>
<feature type="compositionally biased region" description="Low complexity" evidence="1">
    <location>
        <begin position="13"/>
        <end position="27"/>
    </location>
</feature>
<reference evidence="3" key="1">
    <citation type="submission" date="2021-02" db="EMBL/GenBank/DDBJ databases">
        <authorList>
            <person name="Nowell W R."/>
        </authorList>
    </citation>
    <scope>NUCLEOTIDE SEQUENCE</scope>
</reference>
<sequence>MHTYYHPTHTPLSNRSRSTRSRSLVHSSDSDTALRVSFDMPSYDLDDSDNESHDDDNLGAERIHLLIYVRTARVRIDQLRLNMLNNDRESPSHSSFGRTNKRHLHVMLELDRIRLIEQKQPFSSEGFMANESTSELNDGFVVQIYISISEARNILQISTNNNLVRNSYFVCRAFWNEELITSIVCWGSSSPKFNFEQKIPILLTKSTLEKMHNNIIVIEVWDKKISGPVDKIIGIVKISLEQFYTSFKDKGGRSDFDTSNDHALRTITNNIFSVILHIEQAAHLPNVYSKQDNARVPPNPYVTYSAADSHYLCQKSGDKVLGFVSIDLSLLLSGLQKISGWYNIVDTIGNIQGQLKIDILPQEDLSELKCFKYKSNENQTNMNSYRSTSAISGNTSSAIMTDLSARTDTPFIDTTRSTTTTIQTDLLEHFPESLSGRPLMSNGLNVTDVLSLHNDQVRLAQELMTKANHLLETSKDFFNKTPIPPPPSTSLSTIVEQQSTPSPPSALPNFNMTNEFRITAGSPQITVKKAERRSNEINNVRATAIGLEFDCNNDAVAINSIKCLTKMWII</sequence>
<feature type="domain" description="C2" evidence="2">
    <location>
        <begin position="123"/>
        <end position="255"/>
    </location>
</feature>
<name>A0A819Z4K7_9BILA</name>
<dbReference type="AlphaFoldDB" id="A0A819Z4K7"/>
<gene>
    <name evidence="3" type="ORF">HFQ381_LOCUS5180</name>
</gene>
<dbReference type="PANTHER" id="PTHR21254:SF1">
    <property type="entry name" value="C2 DOMAIN-CONTAINING PROTEIN 3"/>
    <property type="match status" value="1"/>
</dbReference>
<feature type="region of interest" description="Disordered" evidence="1">
    <location>
        <begin position="1"/>
        <end position="28"/>
    </location>
</feature>
<dbReference type="PANTHER" id="PTHR21254">
    <property type="entry name" value="C2 DOMAIN-CONTAINING PROTEIN 3"/>
    <property type="match status" value="1"/>
</dbReference>
<dbReference type="CDD" id="cd00030">
    <property type="entry name" value="C2"/>
    <property type="match status" value="1"/>
</dbReference>
<dbReference type="Gene3D" id="2.60.40.150">
    <property type="entry name" value="C2 domain"/>
    <property type="match status" value="1"/>
</dbReference>
<organism evidence="3 4">
    <name type="scientific">Rotaria socialis</name>
    <dbReference type="NCBI Taxonomy" id="392032"/>
    <lineage>
        <taxon>Eukaryota</taxon>
        <taxon>Metazoa</taxon>
        <taxon>Spiralia</taxon>
        <taxon>Gnathifera</taxon>
        <taxon>Rotifera</taxon>
        <taxon>Eurotatoria</taxon>
        <taxon>Bdelloidea</taxon>
        <taxon>Philodinida</taxon>
        <taxon>Philodinidae</taxon>
        <taxon>Rotaria</taxon>
    </lineage>
</organism>
<dbReference type="Proteomes" id="UP000663851">
    <property type="component" value="Unassembled WGS sequence"/>
</dbReference>
<dbReference type="GO" id="GO:0005814">
    <property type="term" value="C:centriole"/>
    <property type="evidence" value="ECO:0007669"/>
    <property type="project" value="TreeGrafter"/>
</dbReference>
<dbReference type="EMBL" id="CAJOBO010000213">
    <property type="protein sequence ID" value="CAF4164362.1"/>
    <property type="molecule type" value="Genomic_DNA"/>
</dbReference>